<dbReference type="Pfam" id="PF01380">
    <property type="entry name" value="SIS"/>
    <property type="match status" value="1"/>
</dbReference>
<sequence>MADVNPPVLIRIRSLLPDLRPSERRIAELFLTDPTETSALSVAALAAKGSTSTTTVIRLCKRLGYPRLQDLRIDVLNAVARENFETAALSDVSGDIDQDDSLENVVAKISMAETLSLADTAKALRIDELARAAELVGQASRVDIFGVGASAFVGLDLQQKLTRIGRVALSWSDSHSAWTSAATLRNGSVAVAISHSGNTADTIDFLAIARGAGAATIAITNHDASELTEHADVVLTTAARETVFRSGALGSRIAQLMVVDCLFIAVAKENYDESIADLRRTYAAVQSRRVRGS</sequence>
<protein>
    <submittedName>
        <fullName evidence="6">MurR/RpiR family transcriptional regulator</fullName>
    </submittedName>
</protein>
<keyword evidence="7" id="KW-1185">Reference proteome</keyword>
<dbReference type="OrthoDB" id="370421at2"/>
<keyword evidence="1" id="KW-0805">Transcription regulation</keyword>
<evidence type="ECO:0000259" key="4">
    <source>
        <dbReference type="PROSITE" id="PS51071"/>
    </source>
</evidence>
<dbReference type="InterPro" id="IPR036388">
    <property type="entry name" value="WH-like_DNA-bd_sf"/>
</dbReference>
<evidence type="ECO:0000259" key="5">
    <source>
        <dbReference type="PROSITE" id="PS51464"/>
    </source>
</evidence>
<dbReference type="SUPFAM" id="SSF46689">
    <property type="entry name" value="Homeodomain-like"/>
    <property type="match status" value="1"/>
</dbReference>
<keyword evidence="2" id="KW-0238">DNA-binding</keyword>
<dbReference type="InterPro" id="IPR001347">
    <property type="entry name" value="SIS_dom"/>
</dbReference>
<dbReference type="InterPro" id="IPR047640">
    <property type="entry name" value="RpiR-like"/>
</dbReference>
<dbReference type="Gene3D" id="1.10.10.10">
    <property type="entry name" value="Winged helix-like DNA-binding domain superfamily/Winged helix DNA-binding domain"/>
    <property type="match status" value="1"/>
</dbReference>
<dbReference type="GO" id="GO:0097367">
    <property type="term" value="F:carbohydrate derivative binding"/>
    <property type="evidence" value="ECO:0007669"/>
    <property type="project" value="InterPro"/>
</dbReference>
<feature type="domain" description="HTH rpiR-type" evidence="4">
    <location>
        <begin position="6"/>
        <end position="82"/>
    </location>
</feature>
<evidence type="ECO:0000256" key="3">
    <source>
        <dbReference type="ARBA" id="ARBA00023163"/>
    </source>
</evidence>
<dbReference type="AlphaFoldDB" id="A0A5C8HWN0"/>
<dbReference type="EMBL" id="VRSV01000002">
    <property type="protein sequence ID" value="TXK10493.1"/>
    <property type="molecule type" value="Genomic_DNA"/>
</dbReference>
<evidence type="ECO:0000256" key="1">
    <source>
        <dbReference type="ARBA" id="ARBA00023015"/>
    </source>
</evidence>
<dbReference type="PROSITE" id="PS51464">
    <property type="entry name" value="SIS"/>
    <property type="match status" value="1"/>
</dbReference>
<dbReference type="SUPFAM" id="SSF53697">
    <property type="entry name" value="SIS domain"/>
    <property type="match status" value="1"/>
</dbReference>
<dbReference type="GO" id="GO:0003677">
    <property type="term" value="F:DNA binding"/>
    <property type="evidence" value="ECO:0007669"/>
    <property type="project" value="UniProtKB-KW"/>
</dbReference>
<dbReference type="InterPro" id="IPR046348">
    <property type="entry name" value="SIS_dom_sf"/>
</dbReference>
<dbReference type="Pfam" id="PF01418">
    <property type="entry name" value="HTH_6"/>
    <property type="match status" value="1"/>
</dbReference>
<reference evidence="6 7" key="1">
    <citation type="submission" date="2019-08" db="EMBL/GenBank/DDBJ databases">
        <authorList>
            <person name="Dong K."/>
        </authorList>
    </citation>
    <scope>NUCLEOTIDE SEQUENCE [LARGE SCALE GENOMIC DNA]</scope>
    <source>
        <strain evidence="6 7">JCM14558</strain>
    </source>
</reference>
<evidence type="ECO:0000313" key="7">
    <source>
        <dbReference type="Proteomes" id="UP000321034"/>
    </source>
</evidence>
<feature type="domain" description="SIS" evidence="5">
    <location>
        <begin position="132"/>
        <end position="272"/>
    </location>
</feature>
<dbReference type="Gene3D" id="3.40.50.10490">
    <property type="entry name" value="Glucose-6-phosphate isomerase like protein, domain 1"/>
    <property type="match status" value="1"/>
</dbReference>
<evidence type="ECO:0000313" key="6">
    <source>
        <dbReference type="EMBL" id="TXK10493.1"/>
    </source>
</evidence>
<comment type="caution">
    <text evidence="6">The sequence shown here is derived from an EMBL/GenBank/DDBJ whole genome shotgun (WGS) entry which is preliminary data.</text>
</comment>
<dbReference type="GO" id="GO:0003700">
    <property type="term" value="F:DNA-binding transcription factor activity"/>
    <property type="evidence" value="ECO:0007669"/>
    <property type="project" value="InterPro"/>
</dbReference>
<dbReference type="InterPro" id="IPR035472">
    <property type="entry name" value="RpiR-like_SIS"/>
</dbReference>
<gene>
    <name evidence="6" type="ORF">FVP77_12325</name>
</gene>
<dbReference type="PANTHER" id="PTHR30514">
    <property type="entry name" value="GLUCOKINASE"/>
    <property type="match status" value="1"/>
</dbReference>
<dbReference type="InterPro" id="IPR000281">
    <property type="entry name" value="HTH_RpiR"/>
</dbReference>
<dbReference type="InterPro" id="IPR009057">
    <property type="entry name" value="Homeodomain-like_sf"/>
</dbReference>
<keyword evidence="3" id="KW-0804">Transcription</keyword>
<dbReference type="GO" id="GO:1901135">
    <property type="term" value="P:carbohydrate derivative metabolic process"/>
    <property type="evidence" value="ECO:0007669"/>
    <property type="project" value="InterPro"/>
</dbReference>
<dbReference type="PANTHER" id="PTHR30514:SF1">
    <property type="entry name" value="HTH-TYPE TRANSCRIPTIONAL REGULATOR HEXR-RELATED"/>
    <property type="match status" value="1"/>
</dbReference>
<evidence type="ECO:0000256" key="2">
    <source>
        <dbReference type="ARBA" id="ARBA00023125"/>
    </source>
</evidence>
<dbReference type="PROSITE" id="PS51071">
    <property type="entry name" value="HTH_RPIR"/>
    <property type="match status" value="1"/>
</dbReference>
<dbReference type="CDD" id="cd05013">
    <property type="entry name" value="SIS_RpiR"/>
    <property type="match status" value="1"/>
</dbReference>
<accession>A0A5C8HWN0</accession>
<name>A0A5C8HWN0_9MICO</name>
<organism evidence="6 7">
    <name type="scientific">Microbacterium hatanonis</name>
    <dbReference type="NCBI Taxonomy" id="404366"/>
    <lineage>
        <taxon>Bacteria</taxon>
        <taxon>Bacillati</taxon>
        <taxon>Actinomycetota</taxon>
        <taxon>Actinomycetes</taxon>
        <taxon>Micrococcales</taxon>
        <taxon>Microbacteriaceae</taxon>
        <taxon>Microbacterium</taxon>
    </lineage>
</organism>
<dbReference type="Proteomes" id="UP000321034">
    <property type="component" value="Unassembled WGS sequence"/>
</dbReference>
<proteinExistence type="predicted"/>